<gene>
    <name evidence="1" type="ORF">METZ01_LOCUS319721</name>
</gene>
<organism evidence="1">
    <name type="scientific">marine metagenome</name>
    <dbReference type="NCBI Taxonomy" id="408172"/>
    <lineage>
        <taxon>unclassified sequences</taxon>
        <taxon>metagenomes</taxon>
        <taxon>ecological metagenomes</taxon>
    </lineage>
</organism>
<sequence>LSSCSVRKCLGVSWRSARVDRIAREERNTCGSSSCWHSGTLKERTP</sequence>
<protein>
    <submittedName>
        <fullName evidence="1">Uncharacterized protein</fullName>
    </submittedName>
</protein>
<dbReference type="EMBL" id="UINC01104020">
    <property type="protein sequence ID" value="SVC66867.1"/>
    <property type="molecule type" value="Genomic_DNA"/>
</dbReference>
<proteinExistence type="predicted"/>
<dbReference type="AlphaFoldDB" id="A0A382P254"/>
<evidence type="ECO:0000313" key="1">
    <source>
        <dbReference type="EMBL" id="SVC66867.1"/>
    </source>
</evidence>
<feature type="non-terminal residue" evidence="1">
    <location>
        <position position="46"/>
    </location>
</feature>
<feature type="non-terminal residue" evidence="1">
    <location>
        <position position="1"/>
    </location>
</feature>
<name>A0A382P254_9ZZZZ</name>
<accession>A0A382P254</accession>
<reference evidence="1" key="1">
    <citation type="submission" date="2018-05" db="EMBL/GenBank/DDBJ databases">
        <authorList>
            <person name="Lanie J.A."/>
            <person name="Ng W.-L."/>
            <person name="Kazmierczak K.M."/>
            <person name="Andrzejewski T.M."/>
            <person name="Davidsen T.M."/>
            <person name="Wayne K.J."/>
            <person name="Tettelin H."/>
            <person name="Glass J.I."/>
            <person name="Rusch D."/>
            <person name="Podicherti R."/>
            <person name="Tsui H.-C.T."/>
            <person name="Winkler M.E."/>
        </authorList>
    </citation>
    <scope>NUCLEOTIDE SEQUENCE</scope>
</reference>